<dbReference type="EC" id="2.7.11.1" evidence="1"/>
<dbReference type="Pfam" id="PF00069">
    <property type="entry name" value="Pkinase"/>
    <property type="match status" value="1"/>
</dbReference>
<dbReference type="PANTHER" id="PTHR43671:SF98">
    <property type="entry name" value="SERINE_THREONINE-PROTEIN KINASE NEK11"/>
    <property type="match status" value="1"/>
</dbReference>
<evidence type="ECO:0000256" key="7">
    <source>
        <dbReference type="ARBA" id="ARBA00047899"/>
    </source>
</evidence>
<keyword evidence="6" id="KW-0067">ATP-binding</keyword>
<feature type="region of interest" description="Disordered" evidence="9">
    <location>
        <begin position="1"/>
        <end position="25"/>
    </location>
</feature>
<comment type="catalytic activity">
    <reaction evidence="8">
        <text>L-seryl-[protein] + ATP = O-phospho-L-seryl-[protein] + ADP + H(+)</text>
        <dbReference type="Rhea" id="RHEA:17989"/>
        <dbReference type="Rhea" id="RHEA-COMP:9863"/>
        <dbReference type="Rhea" id="RHEA-COMP:11604"/>
        <dbReference type="ChEBI" id="CHEBI:15378"/>
        <dbReference type="ChEBI" id="CHEBI:29999"/>
        <dbReference type="ChEBI" id="CHEBI:30616"/>
        <dbReference type="ChEBI" id="CHEBI:83421"/>
        <dbReference type="ChEBI" id="CHEBI:456216"/>
        <dbReference type="EC" id="2.7.11.1"/>
    </reaction>
</comment>
<gene>
    <name evidence="12" type="ORF">FDP41_008749</name>
</gene>
<dbReference type="SUPFAM" id="SSF56112">
    <property type="entry name" value="Protein kinase-like (PK-like)"/>
    <property type="match status" value="1"/>
</dbReference>
<dbReference type="PROSITE" id="PS00108">
    <property type="entry name" value="PROTEIN_KINASE_ST"/>
    <property type="match status" value="1"/>
</dbReference>
<dbReference type="InterPro" id="IPR050660">
    <property type="entry name" value="NEK_Ser/Thr_kinase"/>
</dbReference>
<keyword evidence="13" id="KW-1185">Reference proteome</keyword>
<feature type="transmembrane region" description="Helical" evidence="10">
    <location>
        <begin position="343"/>
        <end position="365"/>
    </location>
</feature>
<dbReference type="GO" id="GO:0005524">
    <property type="term" value="F:ATP binding"/>
    <property type="evidence" value="ECO:0007669"/>
    <property type="project" value="UniProtKB-KW"/>
</dbReference>
<keyword evidence="10" id="KW-0812">Transmembrane</keyword>
<evidence type="ECO:0000313" key="12">
    <source>
        <dbReference type="EMBL" id="KAF0972897.1"/>
    </source>
</evidence>
<dbReference type="GO" id="GO:0004674">
    <property type="term" value="F:protein serine/threonine kinase activity"/>
    <property type="evidence" value="ECO:0007669"/>
    <property type="project" value="UniProtKB-KW"/>
</dbReference>
<dbReference type="InterPro" id="IPR011009">
    <property type="entry name" value="Kinase-like_dom_sf"/>
</dbReference>
<dbReference type="VEuPathDB" id="AmoebaDB:NF0130550"/>
<dbReference type="InterPro" id="IPR000719">
    <property type="entry name" value="Prot_kinase_dom"/>
</dbReference>
<evidence type="ECO:0000256" key="10">
    <source>
        <dbReference type="SAM" id="Phobius"/>
    </source>
</evidence>
<reference evidence="12 13" key="1">
    <citation type="journal article" date="2019" name="Sci. Rep.">
        <title>Nanopore sequencing improves the draft genome of the human pathogenic amoeba Naegleria fowleri.</title>
        <authorList>
            <person name="Liechti N."/>
            <person name="Schurch N."/>
            <person name="Bruggmann R."/>
            <person name="Wittwer M."/>
        </authorList>
    </citation>
    <scope>NUCLEOTIDE SEQUENCE [LARGE SCALE GENOMIC DNA]</scope>
    <source>
        <strain evidence="12 13">ATCC 30894</strain>
    </source>
</reference>
<evidence type="ECO:0000256" key="3">
    <source>
        <dbReference type="ARBA" id="ARBA00022679"/>
    </source>
</evidence>
<dbReference type="EMBL" id="VFQX01000064">
    <property type="protein sequence ID" value="KAF0972897.1"/>
    <property type="molecule type" value="Genomic_DNA"/>
</dbReference>
<feature type="compositionally biased region" description="Polar residues" evidence="9">
    <location>
        <begin position="8"/>
        <end position="18"/>
    </location>
</feature>
<dbReference type="SMART" id="SM00220">
    <property type="entry name" value="S_TKc"/>
    <property type="match status" value="1"/>
</dbReference>
<accession>A0A6A5B4K7</accession>
<dbReference type="VEuPathDB" id="AmoebaDB:FDP41_008749"/>
<dbReference type="InterPro" id="IPR008271">
    <property type="entry name" value="Ser/Thr_kinase_AS"/>
</dbReference>
<keyword evidence="10" id="KW-1133">Transmembrane helix</keyword>
<dbReference type="PROSITE" id="PS50011">
    <property type="entry name" value="PROTEIN_KINASE_DOM"/>
    <property type="match status" value="1"/>
</dbReference>
<dbReference type="AlphaFoldDB" id="A0A6A5B4K7"/>
<keyword evidence="10" id="KW-0472">Membrane</keyword>
<proteinExistence type="predicted"/>
<evidence type="ECO:0000256" key="4">
    <source>
        <dbReference type="ARBA" id="ARBA00022741"/>
    </source>
</evidence>
<evidence type="ECO:0000256" key="9">
    <source>
        <dbReference type="SAM" id="MobiDB-lite"/>
    </source>
</evidence>
<dbReference type="PANTHER" id="PTHR43671">
    <property type="entry name" value="SERINE/THREONINE-PROTEIN KINASE NEK"/>
    <property type="match status" value="1"/>
</dbReference>
<organism evidence="12 13">
    <name type="scientific">Naegleria fowleri</name>
    <name type="common">Brain eating amoeba</name>
    <dbReference type="NCBI Taxonomy" id="5763"/>
    <lineage>
        <taxon>Eukaryota</taxon>
        <taxon>Discoba</taxon>
        <taxon>Heterolobosea</taxon>
        <taxon>Tetramitia</taxon>
        <taxon>Eutetramitia</taxon>
        <taxon>Vahlkampfiidae</taxon>
        <taxon>Naegleria</taxon>
    </lineage>
</organism>
<name>A0A6A5B4K7_NAEFO</name>
<dbReference type="Gene3D" id="1.10.510.10">
    <property type="entry name" value="Transferase(Phosphotransferase) domain 1"/>
    <property type="match status" value="1"/>
</dbReference>
<keyword evidence="3" id="KW-0808">Transferase</keyword>
<evidence type="ECO:0000256" key="5">
    <source>
        <dbReference type="ARBA" id="ARBA00022777"/>
    </source>
</evidence>
<evidence type="ECO:0000256" key="6">
    <source>
        <dbReference type="ARBA" id="ARBA00022840"/>
    </source>
</evidence>
<feature type="transmembrane region" description="Helical" evidence="10">
    <location>
        <begin position="371"/>
        <end position="392"/>
    </location>
</feature>
<sequence>MQHKKKFNSQGIQMNIKPSKTDPASDRLPILSSALPSYAYGSSADLDVNEHQSLLQDLLERKYNSKYPNCQVSIEFIASGTYGMVFKVQADDEIFAVKMVRKDSKKKYENEKKPHSLKYDHIVKINEVFEEKISGQVTIIGLEMKYYEQSLSTLFPNNNMPEIVAIQVLSQLSQALSYVHELGVLHRDIKSENILVEEYTTRWKIKVVLSDFSLCRDKQSVIEGTPKTAPELASPTAADIYSLGCMIRELCSNSFLSPQFKHLLSKMTSDSISERPTASGIEEHLKKTTSQRQALEVVHDFYRHVRNQKVERGLNMIRDAMFERIDESKQRRKTDLSLSKVKALVKIVVAFIVLIIIGLSVFWYYLSTNNVYTFIFISLNVPLIHWICLWYGDYKYYSIQLKVFDGSEEFTTKQEAIQNAISDLAEMIKSFSANKTRR</sequence>
<evidence type="ECO:0000256" key="1">
    <source>
        <dbReference type="ARBA" id="ARBA00012513"/>
    </source>
</evidence>
<feature type="domain" description="Protein kinase" evidence="11">
    <location>
        <begin position="71"/>
        <end position="302"/>
    </location>
</feature>
<evidence type="ECO:0000259" key="11">
    <source>
        <dbReference type="PROSITE" id="PS50011"/>
    </source>
</evidence>
<keyword evidence="4" id="KW-0547">Nucleotide-binding</keyword>
<dbReference type="OrthoDB" id="10252171at2759"/>
<evidence type="ECO:0000313" key="13">
    <source>
        <dbReference type="Proteomes" id="UP000444721"/>
    </source>
</evidence>
<dbReference type="RefSeq" id="XP_044557611.1">
    <property type="nucleotide sequence ID" value="XM_044712635.1"/>
</dbReference>
<keyword evidence="2" id="KW-0723">Serine/threonine-protein kinase</keyword>
<dbReference type="VEuPathDB" id="AmoebaDB:NfTy_010730"/>
<comment type="caution">
    <text evidence="12">The sequence shown here is derived from an EMBL/GenBank/DDBJ whole genome shotgun (WGS) entry which is preliminary data.</text>
</comment>
<evidence type="ECO:0000256" key="8">
    <source>
        <dbReference type="ARBA" id="ARBA00048679"/>
    </source>
</evidence>
<comment type="catalytic activity">
    <reaction evidence="7">
        <text>L-threonyl-[protein] + ATP = O-phospho-L-threonyl-[protein] + ADP + H(+)</text>
        <dbReference type="Rhea" id="RHEA:46608"/>
        <dbReference type="Rhea" id="RHEA-COMP:11060"/>
        <dbReference type="Rhea" id="RHEA-COMP:11605"/>
        <dbReference type="ChEBI" id="CHEBI:15378"/>
        <dbReference type="ChEBI" id="CHEBI:30013"/>
        <dbReference type="ChEBI" id="CHEBI:30616"/>
        <dbReference type="ChEBI" id="CHEBI:61977"/>
        <dbReference type="ChEBI" id="CHEBI:456216"/>
        <dbReference type="EC" id="2.7.11.1"/>
    </reaction>
</comment>
<dbReference type="GeneID" id="68115967"/>
<evidence type="ECO:0000256" key="2">
    <source>
        <dbReference type="ARBA" id="ARBA00022527"/>
    </source>
</evidence>
<keyword evidence="5" id="KW-0418">Kinase</keyword>
<protein>
    <recommendedName>
        <fullName evidence="1">non-specific serine/threonine protein kinase</fullName>
        <ecNumber evidence="1">2.7.11.1</ecNumber>
    </recommendedName>
</protein>
<dbReference type="CDD" id="cd00180">
    <property type="entry name" value="PKc"/>
    <property type="match status" value="1"/>
</dbReference>
<dbReference type="Proteomes" id="UP000444721">
    <property type="component" value="Unassembled WGS sequence"/>
</dbReference>